<dbReference type="Proteomes" id="UP000887569">
    <property type="component" value="Unplaced"/>
</dbReference>
<organism evidence="6 7">
    <name type="scientific">Parascaris univalens</name>
    <name type="common">Nematode worm</name>
    <dbReference type="NCBI Taxonomy" id="6257"/>
    <lineage>
        <taxon>Eukaryota</taxon>
        <taxon>Metazoa</taxon>
        <taxon>Ecdysozoa</taxon>
        <taxon>Nematoda</taxon>
        <taxon>Chromadorea</taxon>
        <taxon>Rhabditida</taxon>
        <taxon>Spirurina</taxon>
        <taxon>Ascaridomorpha</taxon>
        <taxon>Ascaridoidea</taxon>
        <taxon>Ascarididae</taxon>
        <taxon>Parascaris</taxon>
    </lineage>
</organism>
<name>A0A914ZRD7_PARUN</name>
<dbReference type="SMART" id="SM00512">
    <property type="entry name" value="Skp1"/>
    <property type="match status" value="1"/>
</dbReference>
<evidence type="ECO:0000256" key="3">
    <source>
        <dbReference type="PIRNR" id="PIRNR028729"/>
    </source>
</evidence>
<keyword evidence="2 3" id="KW-0833">Ubl conjugation pathway</keyword>
<dbReference type="CDD" id="cd18322">
    <property type="entry name" value="BTB_POZ_SKP1"/>
    <property type="match status" value="1"/>
</dbReference>
<comment type="function">
    <text evidence="3">Probable essential component of SCF (SKP1-CUL1-F-box protein) E3 ubiquitin-protein ligase complexes, which mediate the ubiquitination and subsequent proteasomal degradation of target proteins. Regulates cell proliferation during embryonic and larval development.</text>
</comment>
<protein>
    <recommendedName>
        <fullName evidence="3">Skp1-related protein</fullName>
    </recommendedName>
</protein>
<dbReference type="SUPFAM" id="SSF54695">
    <property type="entry name" value="POZ domain"/>
    <property type="match status" value="1"/>
</dbReference>
<dbReference type="InterPro" id="IPR036296">
    <property type="entry name" value="SKP1-like_dim_sf"/>
</dbReference>
<sequence>MIRLKSSDNEIIEVDSNVIKVSASIHAAFPGPEIDFEGSSEVEKTSQLIPVDGVEGSILRKVVEWCEHHKSDAVASQETDNFPEGISDPWDVQFFNVDKEILFKTILAANALGIEGLLNAACKAVAKMIEGKSAEEMECILTLEDQFTPEEEEQIRKERPWPWG</sequence>
<evidence type="ECO:0000256" key="2">
    <source>
        <dbReference type="ARBA" id="ARBA00022786"/>
    </source>
</evidence>
<evidence type="ECO:0000259" key="4">
    <source>
        <dbReference type="Pfam" id="PF01466"/>
    </source>
</evidence>
<accession>A0A914ZRD7</accession>
<feature type="domain" description="SKP1 component dimerisation" evidence="4">
    <location>
        <begin position="116"/>
        <end position="161"/>
    </location>
</feature>
<evidence type="ECO:0000256" key="1">
    <source>
        <dbReference type="ARBA" id="ARBA00009993"/>
    </source>
</evidence>
<comment type="pathway">
    <text evidence="3">Protein modification; protein ubiquitination.</text>
</comment>
<reference evidence="7" key="1">
    <citation type="submission" date="2022-11" db="UniProtKB">
        <authorList>
            <consortium name="WormBaseParasite"/>
        </authorList>
    </citation>
    <scope>IDENTIFICATION</scope>
</reference>
<dbReference type="InterPro" id="IPR011333">
    <property type="entry name" value="SKP1/BTB/POZ_sf"/>
</dbReference>
<evidence type="ECO:0000313" key="7">
    <source>
        <dbReference type="WBParaSite" id="PgB06_g098_t01"/>
    </source>
</evidence>
<dbReference type="Gene3D" id="3.30.710.10">
    <property type="entry name" value="Potassium Channel Kv1.1, Chain A"/>
    <property type="match status" value="1"/>
</dbReference>
<proteinExistence type="inferred from homology"/>
<dbReference type="Pfam" id="PF01466">
    <property type="entry name" value="Skp1"/>
    <property type="match status" value="1"/>
</dbReference>
<keyword evidence="6" id="KW-1185">Reference proteome</keyword>
<dbReference type="PIRSF" id="PIRSF028729">
    <property type="entry name" value="E3_ubiquit_lig_SCF_Skp"/>
    <property type="match status" value="1"/>
</dbReference>
<dbReference type="InterPro" id="IPR016072">
    <property type="entry name" value="Skp1_comp_dimer"/>
</dbReference>
<dbReference type="WBParaSite" id="PgB06_g098_t01">
    <property type="protein sequence ID" value="PgB06_g098_t01"/>
    <property type="gene ID" value="PgB06_g098"/>
</dbReference>
<evidence type="ECO:0000259" key="5">
    <source>
        <dbReference type="Pfam" id="PF03931"/>
    </source>
</evidence>
<dbReference type="Pfam" id="PF03931">
    <property type="entry name" value="Skp1_POZ"/>
    <property type="match status" value="1"/>
</dbReference>
<dbReference type="FunFam" id="3.30.710.10:FF:000124">
    <property type="entry name" value="Protein CBG09126"/>
    <property type="match status" value="1"/>
</dbReference>
<dbReference type="InterPro" id="IPR016073">
    <property type="entry name" value="Skp1_comp_POZ"/>
</dbReference>
<evidence type="ECO:0000313" key="6">
    <source>
        <dbReference type="Proteomes" id="UP000887569"/>
    </source>
</evidence>
<comment type="similarity">
    <text evidence="1 3">Belongs to the SKP1 family.</text>
</comment>
<dbReference type="GO" id="GO:0006511">
    <property type="term" value="P:ubiquitin-dependent protein catabolic process"/>
    <property type="evidence" value="ECO:0007669"/>
    <property type="project" value="InterPro"/>
</dbReference>
<dbReference type="InterPro" id="IPR001232">
    <property type="entry name" value="SKP1-like"/>
</dbReference>
<dbReference type="AlphaFoldDB" id="A0A914ZRD7"/>
<dbReference type="InterPro" id="IPR016897">
    <property type="entry name" value="SKP1"/>
</dbReference>
<dbReference type="PANTHER" id="PTHR11165">
    <property type="entry name" value="SKP1"/>
    <property type="match status" value="1"/>
</dbReference>
<feature type="domain" description="SKP1 component POZ" evidence="5">
    <location>
        <begin position="1"/>
        <end position="70"/>
    </location>
</feature>
<dbReference type="SUPFAM" id="SSF81382">
    <property type="entry name" value="Skp1 dimerisation domain-like"/>
    <property type="match status" value="1"/>
</dbReference>